<dbReference type="Pfam" id="PF07690">
    <property type="entry name" value="MFS_1"/>
    <property type="match status" value="1"/>
</dbReference>
<comment type="caution">
    <text evidence="9">The sequence shown here is derived from an EMBL/GenBank/DDBJ whole genome shotgun (WGS) entry which is preliminary data.</text>
</comment>
<evidence type="ECO:0000313" key="10">
    <source>
        <dbReference type="Proteomes" id="UP000468388"/>
    </source>
</evidence>
<feature type="transmembrane region" description="Helical" evidence="8">
    <location>
        <begin position="377"/>
        <end position="396"/>
    </location>
</feature>
<organism evidence="9 10">
    <name type="scientific">Chitinophaga oryziterrae</name>
    <dbReference type="NCBI Taxonomy" id="1031224"/>
    <lineage>
        <taxon>Bacteria</taxon>
        <taxon>Pseudomonadati</taxon>
        <taxon>Bacteroidota</taxon>
        <taxon>Chitinophagia</taxon>
        <taxon>Chitinophagales</taxon>
        <taxon>Chitinophagaceae</taxon>
        <taxon>Chitinophaga</taxon>
    </lineage>
</organism>
<comment type="similarity">
    <text evidence="3">Belongs to the major facilitator superfamily. FHS transporter (TC 2.A.1.7) family.</text>
</comment>
<name>A0A6N8J3A0_9BACT</name>
<keyword evidence="4" id="KW-1003">Cell membrane</keyword>
<dbReference type="InterPro" id="IPR005964">
    <property type="entry name" value="Glc/Gal_transptr_bac"/>
</dbReference>
<dbReference type="EMBL" id="WRXO01000001">
    <property type="protein sequence ID" value="MVT39650.1"/>
    <property type="molecule type" value="Genomic_DNA"/>
</dbReference>
<dbReference type="InterPro" id="IPR050375">
    <property type="entry name" value="MFS_TsgA-like"/>
</dbReference>
<feature type="transmembrane region" description="Helical" evidence="8">
    <location>
        <begin position="110"/>
        <end position="127"/>
    </location>
</feature>
<evidence type="ECO:0000256" key="4">
    <source>
        <dbReference type="ARBA" id="ARBA00022475"/>
    </source>
</evidence>
<feature type="transmembrane region" description="Helical" evidence="8">
    <location>
        <begin position="148"/>
        <end position="171"/>
    </location>
</feature>
<keyword evidence="7 8" id="KW-0472">Membrane</keyword>
<dbReference type="PANTHER" id="PTHR43702">
    <property type="entry name" value="L-FUCOSE-PROTON SYMPORTER"/>
    <property type="match status" value="1"/>
</dbReference>
<feature type="transmembrane region" description="Helical" evidence="8">
    <location>
        <begin position="21"/>
        <end position="44"/>
    </location>
</feature>
<dbReference type="Gene3D" id="1.20.1250.20">
    <property type="entry name" value="MFS general substrate transporter like domains"/>
    <property type="match status" value="2"/>
</dbReference>
<dbReference type="InterPro" id="IPR011701">
    <property type="entry name" value="MFS"/>
</dbReference>
<comment type="subcellular location">
    <subcellularLocation>
        <location evidence="2">Cell inner membrane</location>
        <topology evidence="2">Multi-pass membrane protein</topology>
    </subcellularLocation>
</comment>
<evidence type="ECO:0000256" key="5">
    <source>
        <dbReference type="ARBA" id="ARBA00022692"/>
    </source>
</evidence>
<gene>
    <name evidence="9" type="primary">gluP</name>
    <name evidence="9" type="ORF">GO495_03560</name>
</gene>
<feature type="transmembrane region" description="Helical" evidence="8">
    <location>
        <begin position="202"/>
        <end position="219"/>
    </location>
</feature>
<dbReference type="AlphaFoldDB" id="A0A6N8J3A0"/>
<dbReference type="InterPro" id="IPR036259">
    <property type="entry name" value="MFS_trans_sf"/>
</dbReference>
<feature type="transmembrane region" description="Helical" evidence="8">
    <location>
        <begin position="402"/>
        <end position="422"/>
    </location>
</feature>
<feature type="transmembrane region" description="Helical" evidence="8">
    <location>
        <begin position="56"/>
        <end position="78"/>
    </location>
</feature>
<proteinExistence type="inferred from homology"/>
<feature type="transmembrane region" description="Helical" evidence="8">
    <location>
        <begin position="85"/>
        <end position="104"/>
    </location>
</feature>
<feature type="transmembrane region" description="Helical" evidence="8">
    <location>
        <begin position="290"/>
        <end position="310"/>
    </location>
</feature>
<reference evidence="9 10" key="1">
    <citation type="submission" date="2019-12" db="EMBL/GenBank/DDBJ databases">
        <title>The draft genomic sequence of strain Chitinophaga oryziterrae JCM 16595.</title>
        <authorList>
            <person name="Zhang X."/>
        </authorList>
    </citation>
    <scope>NUCLEOTIDE SEQUENCE [LARGE SCALE GENOMIC DNA]</scope>
    <source>
        <strain evidence="9 10">JCM 16595</strain>
    </source>
</reference>
<evidence type="ECO:0000256" key="8">
    <source>
        <dbReference type="SAM" id="Phobius"/>
    </source>
</evidence>
<evidence type="ECO:0000313" key="9">
    <source>
        <dbReference type="EMBL" id="MVT39650.1"/>
    </source>
</evidence>
<evidence type="ECO:0000256" key="2">
    <source>
        <dbReference type="ARBA" id="ARBA00004429"/>
    </source>
</evidence>
<keyword evidence="10" id="KW-1185">Reference proteome</keyword>
<feature type="transmembrane region" description="Helical" evidence="8">
    <location>
        <begin position="252"/>
        <end position="278"/>
    </location>
</feature>
<dbReference type="RefSeq" id="WP_157298311.1">
    <property type="nucleotide sequence ID" value="NZ_BAAAZB010000005.1"/>
</dbReference>
<dbReference type="PANTHER" id="PTHR43702:SF12">
    <property type="entry name" value="N-ACETYL GLUCOSAMINE TRANSPORTER NAGP"/>
    <property type="match status" value="1"/>
</dbReference>
<keyword evidence="5 8" id="KW-0812">Transmembrane</keyword>
<sequence length="430" mass="46136">MTNTASSSLAIPKQASFVQSMSILGILYFLMGFITWVNGTMIQFLKIACELSTSQALLVTLAFFVAYFVFGLPASVVINKTGYKAGMAWSLAIVAIGCLIFIPAANSRSYGLFLTGFFVQCAGLALLQTASNPYASIIGPIESAAKRISILGICNKIAGAISPYVIGSIVLKNATALETQIDKTTDLAEKTVLLNNLASRVIMPYLVLAIVLIIIAFLINRSSLPEIDTTEEPAETGAAVTTKRTSIFQFPYLLLGVLCIFMYVGVEVMAGDIIGIYGKSLGMSLDKTKYFTSFTLVAMLVGYVIGIVTIPKYISQEKSLRICAILGLLFTTGAFLTTGNTAITFIALLGLANSLMWPAIFPLAISKLGRFTKIGSAMLVMGIVGGGVLPQIYGALANHINFTHAFFYCMIPGYIYILYYAMAGHKVGLR</sequence>
<dbReference type="GO" id="GO:1904659">
    <property type="term" value="P:D-glucose transmembrane transport"/>
    <property type="evidence" value="ECO:0007669"/>
    <property type="project" value="InterPro"/>
</dbReference>
<feature type="transmembrane region" description="Helical" evidence="8">
    <location>
        <begin position="345"/>
        <end position="365"/>
    </location>
</feature>
<dbReference type="NCBIfam" id="TIGR01272">
    <property type="entry name" value="gluP"/>
    <property type="match status" value="1"/>
</dbReference>
<dbReference type="Proteomes" id="UP000468388">
    <property type="component" value="Unassembled WGS sequence"/>
</dbReference>
<evidence type="ECO:0000256" key="7">
    <source>
        <dbReference type="ARBA" id="ARBA00023136"/>
    </source>
</evidence>
<evidence type="ECO:0000256" key="6">
    <source>
        <dbReference type="ARBA" id="ARBA00022989"/>
    </source>
</evidence>
<evidence type="ECO:0000256" key="1">
    <source>
        <dbReference type="ARBA" id="ARBA00003321"/>
    </source>
</evidence>
<dbReference type="CDD" id="cd17394">
    <property type="entry name" value="MFS_FucP_like"/>
    <property type="match status" value="1"/>
</dbReference>
<dbReference type="OrthoDB" id="9795150at2"/>
<keyword evidence="6 8" id="KW-1133">Transmembrane helix</keyword>
<dbReference type="GO" id="GO:0055056">
    <property type="term" value="F:D-glucose transmembrane transporter activity"/>
    <property type="evidence" value="ECO:0007669"/>
    <property type="project" value="InterPro"/>
</dbReference>
<accession>A0A6N8J3A0</accession>
<feature type="transmembrane region" description="Helical" evidence="8">
    <location>
        <begin position="322"/>
        <end position="339"/>
    </location>
</feature>
<dbReference type="GO" id="GO:0005354">
    <property type="term" value="F:galactose transmembrane transporter activity"/>
    <property type="evidence" value="ECO:0007669"/>
    <property type="project" value="InterPro"/>
</dbReference>
<dbReference type="SUPFAM" id="SSF103473">
    <property type="entry name" value="MFS general substrate transporter"/>
    <property type="match status" value="1"/>
</dbReference>
<evidence type="ECO:0000256" key="3">
    <source>
        <dbReference type="ARBA" id="ARBA00009120"/>
    </source>
</evidence>
<comment type="function">
    <text evidence="1">Intake of glucose and galactose.</text>
</comment>
<protein>
    <submittedName>
        <fullName evidence="9">Glucose/galactose MFS transporter</fullName>
    </submittedName>
</protein>
<dbReference type="GO" id="GO:0005886">
    <property type="term" value="C:plasma membrane"/>
    <property type="evidence" value="ECO:0007669"/>
    <property type="project" value="UniProtKB-SubCell"/>
</dbReference>